<dbReference type="InterPro" id="IPR016166">
    <property type="entry name" value="FAD-bd_PCMH"/>
</dbReference>
<dbReference type="Gene3D" id="3.30.465.10">
    <property type="match status" value="1"/>
</dbReference>
<keyword evidence="4" id="KW-0274">FAD</keyword>
<evidence type="ECO:0000256" key="3">
    <source>
        <dbReference type="ARBA" id="ARBA00022630"/>
    </source>
</evidence>
<organism evidence="6 7">
    <name type="scientific">PS1 clade bacterium</name>
    <dbReference type="NCBI Taxonomy" id="2175152"/>
    <lineage>
        <taxon>Bacteria</taxon>
        <taxon>Pseudomonadati</taxon>
        <taxon>Pseudomonadota</taxon>
        <taxon>Alphaproteobacteria</taxon>
        <taxon>PS1 clade</taxon>
    </lineage>
</organism>
<dbReference type="Gene3D" id="3.30.70.2190">
    <property type="match status" value="1"/>
</dbReference>
<dbReference type="InterPro" id="IPR006094">
    <property type="entry name" value="Oxid_FAD_bind_N"/>
</dbReference>
<dbReference type="InterPro" id="IPR016171">
    <property type="entry name" value="Vanillyl_alc_oxidase_C-sub2"/>
</dbReference>
<dbReference type="EMBL" id="QOQD01000006">
    <property type="protein sequence ID" value="RCL73535.1"/>
    <property type="molecule type" value="Genomic_DNA"/>
</dbReference>
<reference evidence="6 7" key="1">
    <citation type="journal article" date="2018" name="Microbiome">
        <title>Fine metagenomic profile of the Mediterranean stratified and mixed water columns revealed by assembly and recruitment.</title>
        <authorList>
            <person name="Haro-Moreno J.M."/>
            <person name="Lopez-Perez M."/>
            <person name="De La Torre J.R."/>
            <person name="Picazo A."/>
            <person name="Camacho A."/>
            <person name="Rodriguez-Valera F."/>
        </authorList>
    </citation>
    <scope>NUCLEOTIDE SEQUENCE [LARGE SCALE GENOMIC DNA]</scope>
    <source>
        <strain evidence="6">MED-G57</strain>
    </source>
</reference>
<evidence type="ECO:0000256" key="2">
    <source>
        <dbReference type="ARBA" id="ARBA00008000"/>
    </source>
</evidence>
<dbReference type="InterPro" id="IPR004113">
    <property type="entry name" value="FAD-bd_oxidored_4_C"/>
</dbReference>
<dbReference type="Pfam" id="PF01565">
    <property type="entry name" value="FAD_binding_4"/>
    <property type="match status" value="1"/>
</dbReference>
<dbReference type="PANTHER" id="PTHR43716">
    <property type="entry name" value="D-2-HYDROXYGLUTARATE DEHYDROGENASE, MITOCHONDRIAL"/>
    <property type="match status" value="1"/>
</dbReference>
<comment type="similarity">
    <text evidence="2">Belongs to the FAD-binding oxidoreductase/transferase type 4 family.</text>
</comment>
<dbReference type="InterPro" id="IPR036318">
    <property type="entry name" value="FAD-bd_PCMH-like_sf"/>
</dbReference>
<gene>
    <name evidence="6" type="ORF">DBW71_03400</name>
</gene>
<dbReference type="FunFam" id="1.10.45.10:FF:000001">
    <property type="entry name" value="D-lactate dehydrogenase mitochondrial"/>
    <property type="match status" value="1"/>
</dbReference>
<evidence type="ECO:0000313" key="6">
    <source>
        <dbReference type="EMBL" id="RCL73535.1"/>
    </source>
</evidence>
<dbReference type="InterPro" id="IPR016167">
    <property type="entry name" value="FAD-bd_PCMH_sub1"/>
</dbReference>
<dbReference type="Gene3D" id="3.30.43.10">
    <property type="entry name" value="Uridine Diphospho-n-acetylenolpyruvylglucosamine Reductase, domain 2"/>
    <property type="match status" value="1"/>
</dbReference>
<dbReference type="PROSITE" id="PS51387">
    <property type="entry name" value="FAD_PCMH"/>
    <property type="match status" value="1"/>
</dbReference>
<comment type="caution">
    <text evidence="6">The sequence shown here is derived from an EMBL/GenBank/DDBJ whole genome shotgun (WGS) entry which is preliminary data.</text>
</comment>
<comment type="cofactor">
    <cofactor evidence="1">
        <name>FAD</name>
        <dbReference type="ChEBI" id="CHEBI:57692"/>
    </cofactor>
</comment>
<sequence>MQLSKKQVGPFISKLQKIIDKKDIITDQNTIGPYLIDWVGNFHGNSPLMITPRNTEQISKIAKLCSTENIALVPQGGNTGSVAAGIPDGEIILSLRKMNKIIETNPNDYTITVQSGCILSEIHEAAKNVSRHFPLSIGSEGSCTIGGNISTNAGGISVLKYGNMRDLVLGIEVVLADGRVVNSLKRLRKDNTGYAIKHIFMGAEGTLGIITAASLRLFPKIENKVTGFASLKDLESTVKLLETLKEFAGDLLTSYELIPDIGLHIAKEFGDNITEPLSKREQWNVIVEFSDTKNNDNAHDIMQRALQKAIEVGSVNDAVIANSISQTNNIWKIRKAIVEHQPKLGGEIKHDVSVPISSVPEFIETTGNKLREFIPNVRPVPYGHIGDGNIHYNVCPPENYPEKLFEEKTSDIREIVYGSVNSFGGSFAAEHGVGIIKKKQMLKYKDKVELQIMKDIKSLLDPKNIINPGKVL</sequence>
<dbReference type="InterPro" id="IPR051264">
    <property type="entry name" value="FAD-oxidored/transferase_4"/>
</dbReference>
<keyword evidence="3" id="KW-0285">Flavoprotein</keyword>
<dbReference type="InterPro" id="IPR016164">
    <property type="entry name" value="FAD-linked_Oxase-like_C"/>
</dbReference>
<dbReference type="GO" id="GO:0003824">
    <property type="term" value="F:catalytic activity"/>
    <property type="evidence" value="ECO:0007669"/>
    <property type="project" value="InterPro"/>
</dbReference>
<dbReference type="SUPFAM" id="SSF55103">
    <property type="entry name" value="FAD-linked oxidases, C-terminal domain"/>
    <property type="match status" value="1"/>
</dbReference>
<dbReference type="AlphaFoldDB" id="A0A368DQQ6"/>
<dbReference type="Proteomes" id="UP000253570">
    <property type="component" value="Unassembled WGS sequence"/>
</dbReference>
<dbReference type="PANTHER" id="PTHR43716:SF2">
    <property type="entry name" value="BLL6224 PROTEIN"/>
    <property type="match status" value="1"/>
</dbReference>
<evidence type="ECO:0000256" key="1">
    <source>
        <dbReference type="ARBA" id="ARBA00001974"/>
    </source>
</evidence>
<dbReference type="Gene3D" id="1.10.45.10">
    <property type="entry name" value="Vanillyl-alcohol Oxidase, Chain A, domain 4"/>
    <property type="match status" value="1"/>
</dbReference>
<dbReference type="InterPro" id="IPR016169">
    <property type="entry name" value="FAD-bd_PCMH_sub2"/>
</dbReference>
<dbReference type="SUPFAM" id="SSF56176">
    <property type="entry name" value="FAD-binding/transporter-associated domain-like"/>
    <property type="match status" value="1"/>
</dbReference>
<accession>A0A368DQQ6</accession>
<dbReference type="Pfam" id="PF02913">
    <property type="entry name" value="FAD-oxidase_C"/>
    <property type="match status" value="1"/>
</dbReference>
<name>A0A368DQQ6_9PROT</name>
<evidence type="ECO:0000256" key="4">
    <source>
        <dbReference type="ARBA" id="ARBA00022827"/>
    </source>
</evidence>
<evidence type="ECO:0000259" key="5">
    <source>
        <dbReference type="PROSITE" id="PS51387"/>
    </source>
</evidence>
<feature type="domain" description="FAD-binding PCMH-type" evidence="5">
    <location>
        <begin position="42"/>
        <end position="220"/>
    </location>
</feature>
<protein>
    <submittedName>
        <fullName evidence="6">FAD-binding oxidoreductase</fullName>
    </submittedName>
</protein>
<dbReference type="Gene3D" id="3.30.70.2740">
    <property type="match status" value="1"/>
</dbReference>
<evidence type="ECO:0000313" key="7">
    <source>
        <dbReference type="Proteomes" id="UP000253570"/>
    </source>
</evidence>
<proteinExistence type="inferred from homology"/>
<dbReference type="GO" id="GO:0022904">
    <property type="term" value="P:respiratory electron transport chain"/>
    <property type="evidence" value="ECO:0007669"/>
    <property type="project" value="TreeGrafter"/>
</dbReference>
<dbReference type="GO" id="GO:0071949">
    <property type="term" value="F:FAD binding"/>
    <property type="evidence" value="ECO:0007669"/>
    <property type="project" value="InterPro"/>
</dbReference>